<evidence type="ECO:0000313" key="10">
    <source>
        <dbReference type="EMBL" id="SHJ71269.1"/>
    </source>
</evidence>
<dbReference type="STRING" id="228958.SAMN04488007_1182"/>
<dbReference type="PROSITE" id="PS50075">
    <property type="entry name" value="CARRIER"/>
    <property type="match status" value="2"/>
</dbReference>
<dbReference type="Pfam" id="PF16197">
    <property type="entry name" value="KAsynt_C_assoc"/>
    <property type="match status" value="1"/>
</dbReference>
<dbReference type="InterPro" id="IPR001242">
    <property type="entry name" value="Condensation_dom"/>
</dbReference>
<keyword evidence="5" id="KW-0663">Pyridoxal phosphate</keyword>
<evidence type="ECO:0000313" key="11">
    <source>
        <dbReference type="Proteomes" id="UP000184314"/>
    </source>
</evidence>
<dbReference type="Pfam" id="PF00202">
    <property type="entry name" value="Aminotran_3"/>
    <property type="match status" value="1"/>
</dbReference>
<dbReference type="RefSeq" id="WP_073242100.1">
    <property type="nucleotide sequence ID" value="NZ_FQZX01000001.1"/>
</dbReference>
<gene>
    <name evidence="10" type="ORF">SAMN04488007_1182</name>
</gene>
<dbReference type="PANTHER" id="PTHR43775">
    <property type="entry name" value="FATTY ACID SYNTHASE"/>
    <property type="match status" value="1"/>
</dbReference>
<dbReference type="InterPro" id="IPR045851">
    <property type="entry name" value="AMP-bd_C_sf"/>
</dbReference>
<sequence length="2463" mass="271886">MEAKKANLITDSTIAYWKNILLDDVKLLDLPSRKLTVKNSVDQGSLLRTQFSADVTSKVKANIVGDNKIEAFFITALSILLQRYTNQIDIAFGLTFDDNDNAHNNLALFRNSIDPTTDFTTLNNQAKEILALHKANPYPTDKFLKDFNLVKDNGENVVLDVVLAINSIKDSATISNDTDATDAIEFIGSVHSKSNIKVVLNIADEHIKFDLIFNENIFDKELIMQFMQHYKHIVPLLIEQSSTAVGSLNILSEKDQSTLLNEFNNPYAAYPREKTIVDLLNEQAVKTPNNIAVVYEENSLTYAELHKLSNQFADYLIKKHGAAKGDFACLILERSEWLIVSMMGIIKAGAVYVPVDPNYPDERIDYIKEDSNCDFTVDAAAIEEFNATSDTYSTEEVKDINLEPSDLIYIIYTSGTTGKPKGVQLEHRNIVSLFVNDEPFYDFNETDVWTMFHSYCFDFSVWEMYGALLFGGKLIIPSKEVIKDPYEFMSLVIKEKVTILNQTPSSFLNIMGSLPTDDVDLNLRYVIFGGEALFPKYLEKWYCKFPSIQFVNGYGITETTIFTTFNIIDDEDIKTNISNIGNCISTLSSHVVNTNNQLQPIGVIGELCISGHGLARGYLNRPELTDQKFIDNPFEDGEKMYRSGDLVKRLSDGTLEYIGRIDHQVKIRGHRVELGEIESSIDAIAGIKRTVVLPNTNAEGEARLVAYLLADGDKPEISSIKQELFDKLPEFMMPTFFMWVDEFPTNSNGKIDKEKLPEPEYLRATSDVIFRKPRTKTEKGLASIWEKELKVSGIGLDDNFFEMGGTSIVAQKVVNAIMKTLQVRIPVTKLYQYTTISGLSAFMGGDKKTALFSNKRNVKNKNKSKDVAIIAMSARFPGANTIDEFWDVLKNGRETISFFTPEELDQSIPEATRKDPLYVAARGIVPSAKTFDARFFGLTPKFAAAMDPQQRLFLELAWEVLEESGHLPEHYTGRVGVYAGTGTNTYYKKNILPNSEVVEAIGQLQLDTANEKDYIASRTAYQLDLKGPAVSVHSACSTSLLAIAEAVEAIRNGQCEIAVAGGSSITAPMNSGHLYQEGSMLSTDGHCRPFDAQARGTVFSDGAGAIILKDLEEAKKDGDIIYGVVKGVGINNDGGHKGSFTAPSAEGQANAIAAAINDANISPDTISYIETHGTATPLGDPIEVEGLNLAFGEQEKQNFCGLGSVKSNMGHMTAAAGVAGIIKTVLAFNHKVIPPSLGFDKPNPEIDFENSPFYVNNKLSDWNVKGQRRAGVSSFGVGGTNVHIVVEEYEMEARTSKFQRPLQLLPISAKTNTSLAGYETVLKKHIDAKPDLNLADVAYTLSTTKASFNNRRFILASDTKDASAFLIDNDLKTTQSSVVKNIPSEIVFLLPGQGSQYLNMGKDLYDGESVFREAVDICADLLLDTIKVDIREIIFQDASSEEAESKLRDTRYTQPALFTIEYALSQLWMSWGIQPTVLCGHSLGEFVGAHLAGVFSLEDALKLVSMRGILVSGLPKGSMLTVRIDQESLEKILPKTLAIAAVNSAKLCVVSGEDDEITKFSELLKEQSLAYRLIATSHAFHSFMMDPILEEFGDVVKNINLNIPELPIISTVTGTWLTNEEAVDPVYWTNHLRDTVRFSDAMDTIVKLEDVVLLEVGPGNTLTTLSRQNKGAKNIKSLASLAIPKKEENSYNGVLKALGQLWLTGLTIDWNALYTNQERQKLRLPTYVFDRKPCWIDPLVSIPKERTHLNADQPITRIIEKPKSAAPMRNVSILNKISELISNSYGIELEVADKDSSFLELGLDSLILTQMAITCKKEFKIPITFRQLNEDINTPELLANYLDKNLPADVMAPQPVVEAAPQPVAAFNQVQQVVPANYTTSATNQTAIGLIGEQLNLLSRQLQLLQGNTVAQAPQPVAVPNPAPAKVVNGSSTLDARSEQETMEHKKPFGASPRIERQSTGLDQAQSQYLKDLTVRYNTKTIGSKNYAQNNRAKMADPRVVSGFKPLTKELVYPVVIGKSKGNRLWDVDGNEYIDALNGFGSCFFGYQPDFIKKAMHDQIELGYEVGPQHPLAGEVCELLCEFTGHDRAALCNTGSEAVLGAMRIARTVTGRSLIVAFTGAYHGINDEGIVRGSQKKKTFPAAAGILPEAVQNMLILDYGTDESLQIIKDRAHEIAGVLIEPVQSRRPEFQPIEFIKKVRELTTAEEIAFIFDEVITGFRMHPGGAQALFDVKADLATYGKVIGGGVSIGAIVGKKEYMDALDGGFWQYGDDSYPEVGVTYFAGTFVRHPLALASAKAVLLHMKEQGPSLQANVSAMTERMAKSLNATFAKDGLPIEITYFGSLWRLKFKKDIPYSELLFVSMREKGIHIWDGFPCFLTTAYTSDDVDFLMKTLLSSIDELVAVGILSKEAVNGNHVVSSQSSFDKLNTPPVPGARLGRDEKGQPAWYVADASQESGYLKIEI</sequence>
<feature type="domain" description="Ketosynthase family 3 (KS3)" evidence="9">
    <location>
        <begin position="864"/>
        <end position="1288"/>
    </location>
</feature>
<proteinExistence type="inferred from homology"/>
<dbReference type="GO" id="GO:0030170">
    <property type="term" value="F:pyridoxal phosphate binding"/>
    <property type="evidence" value="ECO:0007669"/>
    <property type="project" value="InterPro"/>
</dbReference>
<dbReference type="Gene3D" id="3.30.300.30">
    <property type="match status" value="1"/>
</dbReference>
<dbReference type="InterPro" id="IPR016035">
    <property type="entry name" value="Acyl_Trfase/lysoPLipase"/>
</dbReference>
<feature type="domain" description="Carrier" evidence="8">
    <location>
        <begin position="772"/>
        <end position="847"/>
    </location>
</feature>
<dbReference type="Pfam" id="PF00109">
    <property type="entry name" value="ketoacyl-synt"/>
    <property type="match status" value="1"/>
</dbReference>
<dbReference type="PANTHER" id="PTHR43775:SF51">
    <property type="entry name" value="INACTIVE PHENOLPHTHIOCEROL SYNTHESIS POLYKETIDE SYNTHASE TYPE I PKS1-RELATED"/>
    <property type="match status" value="1"/>
</dbReference>
<dbReference type="InterPro" id="IPR032821">
    <property type="entry name" value="PKS_assoc"/>
</dbReference>
<dbReference type="GO" id="GO:0031177">
    <property type="term" value="F:phosphopantetheine binding"/>
    <property type="evidence" value="ECO:0007669"/>
    <property type="project" value="InterPro"/>
</dbReference>
<dbReference type="InterPro" id="IPR001227">
    <property type="entry name" value="Ac_transferase_dom_sf"/>
</dbReference>
<dbReference type="InterPro" id="IPR014043">
    <property type="entry name" value="Acyl_transferase_dom"/>
</dbReference>
<evidence type="ECO:0000256" key="4">
    <source>
        <dbReference type="ARBA" id="ARBA00022679"/>
    </source>
</evidence>
<dbReference type="InterPro" id="IPR010071">
    <property type="entry name" value="AA_adenyl_dom"/>
</dbReference>
<dbReference type="Pfam" id="PF00501">
    <property type="entry name" value="AMP-binding"/>
    <property type="match status" value="1"/>
</dbReference>
<dbReference type="Gene3D" id="3.30.70.3290">
    <property type="match status" value="1"/>
</dbReference>
<dbReference type="PROSITE" id="PS00606">
    <property type="entry name" value="KS3_1"/>
    <property type="match status" value="1"/>
</dbReference>
<dbReference type="PROSITE" id="PS00455">
    <property type="entry name" value="AMP_BINDING"/>
    <property type="match status" value="1"/>
</dbReference>
<dbReference type="InterPro" id="IPR042099">
    <property type="entry name" value="ANL_N_sf"/>
</dbReference>
<keyword evidence="3" id="KW-0597">Phosphoprotein</keyword>
<evidence type="ECO:0000256" key="1">
    <source>
        <dbReference type="ARBA" id="ARBA00001933"/>
    </source>
</evidence>
<dbReference type="InterPro" id="IPR020806">
    <property type="entry name" value="PKS_PP-bd"/>
</dbReference>
<feature type="region of interest" description="Disordered" evidence="7">
    <location>
        <begin position="1935"/>
        <end position="1964"/>
    </location>
</feature>
<dbReference type="Proteomes" id="UP000184314">
    <property type="component" value="Unassembled WGS sequence"/>
</dbReference>
<dbReference type="InterPro" id="IPR000873">
    <property type="entry name" value="AMP-dep_synth/lig_dom"/>
</dbReference>
<dbReference type="NCBIfam" id="TIGR01733">
    <property type="entry name" value="AA-adenyl-dom"/>
    <property type="match status" value="1"/>
</dbReference>
<dbReference type="GO" id="GO:0006633">
    <property type="term" value="P:fatty acid biosynthetic process"/>
    <property type="evidence" value="ECO:0007669"/>
    <property type="project" value="InterPro"/>
</dbReference>
<dbReference type="InterPro" id="IPR015424">
    <property type="entry name" value="PyrdxlP-dep_Trfase"/>
</dbReference>
<name>A0A1M6LJC4_9FLAO</name>
<keyword evidence="11" id="KW-1185">Reference proteome</keyword>
<dbReference type="SUPFAM" id="SSF53901">
    <property type="entry name" value="Thiolase-like"/>
    <property type="match status" value="1"/>
</dbReference>
<dbReference type="Gene3D" id="3.40.47.10">
    <property type="match status" value="1"/>
</dbReference>
<dbReference type="SMART" id="SM01294">
    <property type="entry name" value="PKS_PP_betabranch"/>
    <property type="match status" value="1"/>
</dbReference>
<dbReference type="FunFam" id="3.40.50.12780:FF:000012">
    <property type="entry name" value="Non-ribosomal peptide synthetase"/>
    <property type="match status" value="1"/>
</dbReference>
<dbReference type="SMART" id="SM00827">
    <property type="entry name" value="PKS_AT"/>
    <property type="match status" value="1"/>
</dbReference>
<dbReference type="SMART" id="SM00823">
    <property type="entry name" value="PKS_PP"/>
    <property type="match status" value="1"/>
</dbReference>
<dbReference type="InterPro" id="IPR016036">
    <property type="entry name" value="Malonyl_transacylase_ACP-bd"/>
</dbReference>
<dbReference type="InterPro" id="IPR005814">
    <property type="entry name" value="Aminotrans_3"/>
</dbReference>
<dbReference type="InterPro" id="IPR009081">
    <property type="entry name" value="PP-bd_ACP"/>
</dbReference>
<dbReference type="GO" id="GO:0008483">
    <property type="term" value="F:transaminase activity"/>
    <property type="evidence" value="ECO:0007669"/>
    <property type="project" value="InterPro"/>
</dbReference>
<dbReference type="GO" id="GO:0004312">
    <property type="term" value="F:fatty acid synthase activity"/>
    <property type="evidence" value="ECO:0007669"/>
    <property type="project" value="TreeGrafter"/>
</dbReference>
<dbReference type="Pfam" id="PF00698">
    <property type="entry name" value="Acyl_transf_1"/>
    <property type="match status" value="1"/>
</dbReference>
<dbReference type="InterPro" id="IPR050091">
    <property type="entry name" value="PKS_NRPS_Biosynth_Enz"/>
</dbReference>
<dbReference type="CDD" id="cd05930">
    <property type="entry name" value="A_NRPS"/>
    <property type="match status" value="1"/>
</dbReference>
<dbReference type="EMBL" id="FQZX01000001">
    <property type="protein sequence ID" value="SHJ71269.1"/>
    <property type="molecule type" value="Genomic_DNA"/>
</dbReference>
<dbReference type="SUPFAM" id="SSF52151">
    <property type="entry name" value="FabD/lysophospholipase-like"/>
    <property type="match status" value="1"/>
</dbReference>
<dbReference type="CDD" id="cd00833">
    <property type="entry name" value="PKS"/>
    <property type="match status" value="1"/>
</dbReference>
<dbReference type="PROSITE" id="PS00600">
    <property type="entry name" value="AA_TRANSFER_CLASS_3"/>
    <property type="match status" value="1"/>
</dbReference>
<dbReference type="Pfam" id="PF00668">
    <property type="entry name" value="Condensation"/>
    <property type="match status" value="1"/>
</dbReference>
<evidence type="ECO:0000259" key="8">
    <source>
        <dbReference type="PROSITE" id="PS50075"/>
    </source>
</evidence>
<dbReference type="SUPFAM" id="SSF56801">
    <property type="entry name" value="Acetyl-CoA synthetase-like"/>
    <property type="match status" value="1"/>
</dbReference>
<dbReference type="Pfam" id="PF00550">
    <property type="entry name" value="PP-binding"/>
    <property type="match status" value="2"/>
</dbReference>
<dbReference type="CDD" id="cd00610">
    <property type="entry name" value="OAT_like"/>
    <property type="match status" value="1"/>
</dbReference>
<dbReference type="SUPFAM" id="SSF55048">
    <property type="entry name" value="Probable ACP-binding domain of malonyl-CoA ACP transacylase"/>
    <property type="match status" value="1"/>
</dbReference>
<evidence type="ECO:0000256" key="6">
    <source>
        <dbReference type="ARBA" id="ARBA00029443"/>
    </source>
</evidence>
<dbReference type="InterPro" id="IPR014030">
    <property type="entry name" value="Ketoacyl_synth_N"/>
</dbReference>
<dbReference type="InterPro" id="IPR016039">
    <property type="entry name" value="Thiolase-like"/>
</dbReference>
<dbReference type="Gene3D" id="3.40.640.10">
    <property type="entry name" value="Type I PLP-dependent aspartate aminotransferase-like (Major domain)"/>
    <property type="match status" value="1"/>
</dbReference>
<evidence type="ECO:0000256" key="5">
    <source>
        <dbReference type="ARBA" id="ARBA00022898"/>
    </source>
</evidence>
<comment type="cofactor">
    <cofactor evidence="1">
        <name>pyridoxal 5'-phosphate</name>
        <dbReference type="ChEBI" id="CHEBI:597326"/>
    </cofactor>
</comment>
<evidence type="ECO:0000256" key="2">
    <source>
        <dbReference type="ARBA" id="ARBA00022450"/>
    </source>
</evidence>
<feature type="domain" description="Carrier" evidence="8">
    <location>
        <begin position="1771"/>
        <end position="1846"/>
    </location>
</feature>
<dbReference type="InterPro" id="IPR020841">
    <property type="entry name" value="PKS_Beta-ketoAc_synthase_dom"/>
</dbReference>
<dbReference type="SMART" id="SM00825">
    <property type="entry name" value="PKS_KS"/>
    <property type="match status" value="1"/>
</dbReference>
<dbReference type="InterPro" id="IPR015421">
    <property type="entry name" value="PyrdxlP-dep_Trfase_major"/>
</dbReference>
<feature type="compositionally biased region" description="Basic and acidic residues" evidence="7">
    <location>
        <begin position="1936"/>
        <end position="1947"/>
    </location>
</feature>
<dbReference type="GO" id="GO:0004315">
    <property type="term" value="F:3-oxoacyl-[acyl-carrier-protein] synthase activity"/>
    <property type="evidence" value="ECO:0007669"/>
    <property type="project" value="InterPro"/>
</dbReference>
<dbReference type="InterPro" id="IPR014031">
    <property type="entry name" value="Ketoacyl_synth_C"/>
</dbReference>
<dbReference type="SUPFAM" id="SSF47336">
    <property type="entry name" value="ACP-like"/>
    <property type="match status" value="2"/>
</dbReference>
<dbReference type="Gene3D" id="3.30.559.30">
    <property type="entry name" value="Nonribosomal peptide synthetase, condensation domain"/>
    <property type="match status" value="1"/>
</dbReference>
<dbReference type="Gene3D" id="3.90.1150.10">
    <property type="entry name" value="Aspartate Aminotransferase, domain 1"/>
    <property type="match status" value="1"/>
</dbReference>
<accession>A0A1M6LJC4</accession>
<comment type="similarity">
    <text evidence="6">In the C-terminal section; belongs to the NRP synthetase family.</text>
</comment>
<dbReference type="Gene3D" id="3.40.50.12780">
    <property type="entry name" value="N-terminal domain of ligase-like"/>
    <property type="match status" value="1"/>
</dbReference>
<reference evidence="11" key="1">
    <citation type="submission" date="2016-11" db="EMBL/GenBank/DDBJ databases">
        <authorList>
            <person name="Varghese N."/>
            <person name="Submissions S."/>
        </authorList>
    </citation>
    <scope>NUCLEOTIDE SEQUENCE [LARGE SCALE GENOMIC DNA]</scope>
    <source>
        <strain evidence="11">DSM 16478</strain>
    </source>
</reference>
<dbReference type="Gene3D" id="1.10.1200.10">
    <property type="entry name" value="ACP-like"/>
    <property type="match status" value="2"/>
</dbReference>
<dbReference type="InterPro" id="IPR020845">
    <property type="entry name" value="AMP-binding_CS"/>
</dbReference>
<protein>
    <submittedName>
        <fullName evidence="10">Amino acid adenylation domain-containing protein</fullName>
    </submittedName>
</protein>
<dbReference type="SUPFAM" id="SSF52777">
    <property type="entry name" value="CoA-dependent acyltransferases"/>
    <property type="match status" value="1"/>
</dbReference>
<dbReference type="OrthoDB" id="9778690at2"/>
<dbReference type="PROSITE" id="PS52004">
    <property type="entry name" value="KS3_2"/>
    <property type="match status" value="1"/>
</dbReference>
<dbReference type="InterPro" id="IPR049704">
    <property type="entry name" value="Aminotrans_3_PPA_site"/>
</dbReference>
<organism evidence="10 11">
    <name type="scientific">Maribacter aquivivus</name>
    <dbReference type="NCBI Taxonomy" id="228958"/>
    <lineage>
        <taxon>Bacteria</taxon>
        <taxon>Pseudomonadati</taxon>
        <taxon>Bacteroidota</taxon>
        <taxon>Flavobacteriia</taxon>
        <taxon>Flavobacteriales</taxon>
        <taxon>Flavobacteriaceae</taxon>
        <taxon>Maribacter</taxon>
    </lineage>
</organism>
<dbReference type="SUPFAM" id="SSF53383">
    <property type="entry name" value="PLP-dependent transferases"/>
    <property type="match status" value="1"/>
</dbReference>
<dbReference type="InterPro" id="IPR036736">
    <property type="entry name" value="ACP-like_sf"/>
</dbReference>
<evidence type="ECO:0000256" key="7">
    <source>
        <dbReference type="SAM" id="MobiDB-lite"/>
    </source>
</evidence>
<evidence type="ECO:0000259" key="9">
    <source>
        <dbReference type="PROSITE" id="PS52004"/>
    </source>
</evidence>
<dbReference type="Gene3D" id="3.30.70.250">
    <property type="entry name" value="Malonyl-CoA ACP transacylase, ACP-binding"/>
    <property type="match status" value="1"/>
</dbReference>
<dbReference type="Pfam" id="PF02801">
    <property type="entry name" value="Ketoacyl-synt_C"/>
    <property type="match status" value="1"/>
</dbReference>
<keyword evidence="2" id="KW-0596">Phosphopantetheine</keyword>
<dbReference type="InterPro" id="IPR018201">
    <property type="entry name" value="Ketoacyl_synth_AS"/>
</dbReference>
<dbReference type="Gene3D" id="3.40.366.10">
    <property type="entry name" value="Malonyl-Coenzyme A Acyl Carrier Protein, domain 2"/>
    <property type="match status" value="1"/>
</dbReference>
<dbReference type="InterPro" id="IPR015422">
    <property type="entry name" value="PyrdxlP-dep_Trfase_small"/>
</dbReference>
<keyword evidence="4" id="KW-0808">Transferase</keyword>
<evidence type="ECO:0000256" key="3">
    <source>
        <dbReference type="ARBA" id="ARBA00022553"/>
    </source>
</evidence>